<reference evidence="1 2" key="1">
    <citation type="submission" date="2021-06" db="EMBL/GenBank/DDBJ databases">
        <authorList>
            <person name="Palmer J.M."/>
        </authorList>
    </citation>
    <scope>NUCLEOTIDE SEQUENCE [LARGE SCALE GENOMIC DNA]</scope>
    <source>
        <strain evidence="1 2">GA_2019</strain>
        <tissue evidence="1">Muscle</tissue>
    </source>
</reference>
<gene>
    <name evidence="1" type="ORF">GOODEAATRI_021794</name>
</gene>
<keyword evidence="2" id="KW-1185">Reference proteome</keyword>
<accession>A0ABV0MJR9</accession>
<proteinExistence type="predicted"/>
<dbReference type="Proteomes" id="UP001476798">
    <property type="component" value="Unassembled WGS sequence"/>
</dbReference>
<comment type="caution">
    <text evidence="1">The sequence shown here is derived from an EMBL/GenBank/DDBJ whole genome shotgun (WGS) entry which is preliminary data.</text>
</comment>
<name>A0ABV0MJR9_9TELE</name>
<organism evidence="1 2">
    <name type="scientific">Goodea atripinnis</name>
    <dbReference type="NCBI Taxonomy" id="208336"/>
    <lineage>
        <taxon>Eukaryota</taxon>
        <taxon>Metazoa</taxon>
        <taxon>Chordata</taxon>
        <taxon>Craniata</taxon>
        <taxon>Vertebrata</taxon>
        <taxon>Euteleostomi</taxon>
        <taxon>Actinopterygii</taxon>
        <taxon>Neopterygii</taxon>
        <taxon>Teleostei</taxon>
        <taxon>Neoteleostei</taxon>
        <taxon>Acanthomorphata</taxon>
        <taxon>Ovalentaria</taxon>
        <taxon>Atherinomorphae</taxon>
        <taxon>Cyprinodontiformes</taxon>
        <taxon>Goodeidae</taxon>
        <taxon>Goodea</taxon>
    </lineage>
</organism>
<evidence type="ECO:0000313" key="2">
    <source>
        <dbReference type="Proteomes" id="UP001476798"/>
    </source>
</evidence>
<sequence>MMKKDSPALLLYVSWETPLSVAVLSKNIWKIITSPCQPISKIAGEMEHWRSCWKIGQPDLDLRQDVILVFSAVRL</sequence>
<dbReference type="EMBL" id="JAHRIO010002160">
    <property type="protein sequence ID" value="MEQ2159339.1"/>
    <property type="molecule type" value="Genomic_DNA"/>
</dbReference>
<protein>
    <submittedName>
        <fullName evidence="1">Uncharacterized protein</fullName>
    </submittedName>
</protein>
<evidence type="ECO:0000313" key="1">
    <source>
        <dbReference type="EMBL" id="MEQ2159339.1"/>
    </source>
</evidence>